<dbReference type="EMBL" id="JAGGNH010000007">
    <property type="protein sequence ID" value="KAJ0968203.1"/>
    <property type="molecule type" value="Genomic_DNA"/>
</dbReference>
<reference evidence="5" key="2">
    <citation type="journal article" date="2022" name="Hortic Res">
        <title>The genome of Dioscorea zingiberensis sheds light on the biosynthesis, origin and evolution of the medicinally important diosgenin saponins.</title>
        <authorList>
            <person name="Li Y."/>
            <person name="Tan C."/>
            <person name="Li Z."/>
            <person name="Guo J."/>
            <person name="Li S."/>
            <person name="Chen X."/>
            <person name="Wang C."/>
            <person name="Dai X."/>
            <person name="Yang H."/>
            <person name="Song W."/>
            <person name="Hou L."/>
            <person name="Xu J."/>
            <person name="Tong Z."/>
            <person name="Xu A."/>
            <person name="Yuan X."/>
            <person name="Wang W."/>
            <person name="Yang Q."/>
            <person name="Chen L."/>
            <person name="Sun Z."/>
            <person name="Wang K."/>
            <person name="Pan B."/>
            <person name="Chen J."/>
            <person name="Bao Y."/>
            <person name="Liu F."/>
            <person name="Qi X."/>
            <person name="Gang D.R."/>
            <person name="Wen J."/>
            <person name="Li J."/>
        </authorList>
    </citation>
    <scope>NUCLEOTIDE SEQUENCE</scope>
    <source>
        <strain evidence="5">Dzin_1.0</strain>
    </source>
</reference>
<dbReference type="AlphaFoldDB" id="A0A9D5C8H6"/>
<reference evidence="5" key="1">
    <citation type="submission" date="2021-03" db="EMBL/GenBank/DDBJ databases">
        <authorList>
            <person name="Li Z."/>
            <person name="Yang C."/>
        </authorList>
    </citation>
    <scope>NUCLEOTIDE SEQUENCE</scope>
    <source>
        <strain evidence="5">Dzin_1.0</strain>
        <tissue evidence="5">Leaf</tissue>
    </source>
</reference>
<protein>
    <recommendedName>
        <fullName evidence="7">BOI-related E3 ubiquitin-protein ligase 2</fullName>
    </recommendedName>
</protein>
<accession>A0A9D5C8H6</accession>
<name>A0A9D5C8H6_9LILI</name>
<evidence type="ECO:0000313" key="5">
    <source>
        <dbReference type="EMBL" id="KAJ0968203.1"/>
    </source>
</evidence>
<evidence type="ECO:0000256" key="4">
    <source>
        <dbReference type="SAM" id="Coils"/>
    </source>
</evidence>
<proteinExistence type="predicted"/>
<feature type="coiled-coil region" evidence="4">
    <location>
        <begin position="168"/>
        <end position="209"/>
    </location>
</feature>
<keyword evidence="6" id="KW-1185">Reference proteome</keyword>
<keyword evidence="2" id="KW-0863">Zinc-finger</keyword>
<sequence length="352" mass="39541">MAALPHLQLHQSQSQPQQPQLKPFMNFVPIDPQNFTPATLPNPSPPYVHVMGIAPPGEVTGAEGWEPSRKRVKELEFLEGSQISSIDFLHTGGSVSTGLGLSLDDRRVGVSSGESPLVLSSIDEEIAREIQRQDAEMDRFLKLQGERLRQQILEKVQAKQFQTLASVEEKFLRKIREKEAEVEDINRKNLELEEQMKQLSVEVAAWQHRAKYNENMISALKLNLQKVYAQGRDNNREGCGDSEVDDTASCCNGGAINFQLMCKENKYMKDLMTCRVCRSMKSACFCCPAGISACARTVSQSSASALCVTAQNCLVLRSICKKTWCGIQSNTWIFSIFSKEKQKKENHRWLPT</sequence>
<keyword evidence="1" id="KW-0479">Metal-binding</keyword>
<dbReference type="PANTHER" id="PTHR42647:SF10">
    <property type="entry name" value="F2G19.2"/>
    <property type="match status" value="1"/>
</dbReference>
<gene>
    <name evidence="5" type="ORF">J5N97_025120</name>
</gene>
<dbReference type="Proteomes" id="UP001085076">
    <property type="component" value="Miscellaneous, Linkage group lg07"/>
</dbReference>
<dbReference type="GO" id="GO:0008270">
    <property type="term" value="F:zinc ion binding"/>
    <property type="evidence" value="ECO:0007669"/>
    <property type="project" value="UniProtKB-KW"/>
</dbReference>
<keyword evidence="3" id="KW-0862">Zinc</keyword>
<dbReference type="GO" id="GO:0004842">
    <property type="term" value="F:ubiquitin-protein transferase activity"/>
    <property type="evidence" value="ECO:0007669"/>
    <property type="project" value="TreeGrafter"/>
</dbReference>
<dbReference type="OrthoDB" id="1711136at2759"/>
<evidence type="ECO:0000256" key="3">
    <source>
        <dbReference type="ARBA" id="ARBA00022833"/>
    </source>
</evidence>
<comment type="caution">
    <text evidence="5">The sequence shown here is derived from an EMBL/GenBank/DDBJ whole genome shotgun (WGS) entry which is preliminary data.</text>
</comment>
<dbReference type="PANTHER" id="PTHR42647">
    <property type="entry name" value="SBP (S-RIBONUCLEASE BINDING PROTEIN) FAMILY PROTEIN"/>
    <property type="match status" value="1"/>
</dbReference>
<evidence type="ECO:0000313" key="6">
    <source>
        <dbReference type="Proteomes" id="UP001085076"/>
    </source>
</evidence>
<organism evidence="5 6">
    <name type="scientific">Dioscorea zingiberensis</name>
    <dbReference type="NCBI Taxonomy" id="325984"/>
    <lineage>
        <taxon>Eukaryota</taxon>
        <taxon>Viridiplantae</taxon>
        <taxon>Streptophyta</taxon>
        <taxon>Embryophyta</taxon>
        <taxon>Tracheophyta</taxon>
        <taxon>Spermatophyta</taxon>
        <taxon>Magnoliopsida</taxon>
        <taxon>Liliopsida</taxon>
        <taxon>Dioscoreales</taxon>
        <taxon>Dioscoreaceae</taxon>
        <taxon>Dioscorea</taxon>
    </lineage>
</organism>
<evidence type="ECO:0000256" key="1">
    <source>
        <dbReference type="ARBA" id="ARBA00022723"/>
    </source>
</evidence>
<evidence type="ECO:0000256" key="2">
    <source>
        <dbReference type="ARBA" id="ARBA00022771"/>
    </source>
</evidence>
<evidence type="ECO:0008006" key="7">
    <source>
        <dbReference type="Google" id="ProtNLM"/>
    </source>
</evidence>
<keyword evidence="4" id="KW-0175">Coiled coil</keyword>